<feature type="region of interest" description="Disordered" evidence="1">
    <location>
        <begin position="302"/>
        <end position="336"/>
    </location>
</feature>
<name>A0A2I2KYC4_9ACTN</name>
<dbReference type="Proteomes" id="UP000234331">
    <property type="component" value="Unassembled WGS sequence"/>
</dbReference>
<feature type="transmembrane region" description="Helical" evidence="2">
    <location>
        <begin position="41"/>
        <end position="66"/>
    </location>
</feature>
<sequence>MLPRLRPGMGASRPRALPRLLTAVGGPGPAALPTTALRRAVAVMFAGLRACALIVNVALVLLWRGWYAGHPVALAAASATAAWSVIFIVVALRRGVGRALAGACVVVAVFLLAGVRWWLPPDLVGDPASWVLIASSHAMVVAAWCYSPRRYLAVVALTGGVAAGETALAGAPSPASAVIIVTISLLARYLLTQLRALAESVERELVAVAESRAVEIDLRRLLRARRDRELVIHNAVLNTLTGIAWGGGEDEELARRRCADGAAALRGLLGEQDTAVGAVPDGDAVISVERLRSLVAVEIAAGPADDGDGPAGTDGTDGTDGGDGPDTSGNTAAGADNGVEAAAGAGGRRLAYTAQLRRLTCRTAGLWLLLLAAPAARVWPYVRSAPLAVALFLLPLAAVALAGRRLRSAPLARGQVAAVVAVCAMIAMAGAWNAGGRGGQVMVWPMAAIAPLMMLVTVSCVAWCWAAPTILVTAIMIISTLAVAPGDPLALSHLLMALYYLWLMQSCLVVLRSLVSNTVEARTWAGRSGQELARRARLLDQARRRRRGLLDSVERDVVPLLAEVAAGRLDPRAQAVRTDCGRRAVAIRRLLYDDVAVHGAIGEVIDAAERRGTLVSSQILGGLDELPAPVRGEFVEQLHHALWAMTSRRVLLTVNADADAASLFLSCPWPGGRLPPAPAGRDIDMIVDVEDGQLCVELRWPTEPRPLRAASA</sequence>
<feature type="transmembrane region" description="Helical" evidence="2">
    <location>
        <begin position="359"/>
        <end position="379"/>
    </location>
</feature>
<feature type="transmembrane region" description="Helical" evidence="2">
    <location>
        <begin position="441"/>
        <end position="458"/>
    </location>
</feature>
<protein>
    <submittedName>
        <fullName evidence="3">Uncharacterized protein</fullName>
    </submittedName>
</protein>
<feature type="transmembrane region" description="Helical" evidence="2">
    <location>
        <begin position="99"/>
        <end position="118"/>
    </location>
</feature>
<feature type="transmembrane region" description="Helical" evidence="2">
    <location>
        <begin position="72"/>
        <end position="92"/>
    </location>
</feature>
<proteinExistence type="predicted"/>
<keyword evidence="2" id="KW-1133">Transmembrane helix</keyword>
<feature type="transmembrane region" description="Helical" evidence="2">
    <location>
        <begin position="415"/>
        <end position="435"/>
    </location>
</feature>
<dbReference type="EMBL" id="FZMO01000445">
    <property type="protein sequence ID" value="SNQ50658.1"/>
    <property type="molecule type" value="Genomic_DNA"/>
</dbReference>
<keyword evidence="2" id="KW-0812">Transmembrane</keyword>
<feature type="transmembrane region" description="Helical" evidence="2">
    <location>
        <begin position="385"/>
        <end position="403"/>
    </location>
</feature>
<organism evidence="3 4">
    <name type="scientific">Frankia canadensis</name>
    <dbReference type="NCBI Taxonomy" id="1836972"/>
    <lineage>
        <taxon>Bacteria</taxon>
        <taxon>Bacillati</taxon>
        <taxon>Actinomycetota</taxon>
        <taxon>Actinomycetes</taxon>
        <taxon>Frankiales</taxon>
        <taxon>Frankiaceae</taxon>
        <taxon>Frankia</taxon>
    </lineage>
</organism>
<feature type="transmembrane region" description="Helical" evidence="2">
    <location>
        <begin position="465"/>
        <end position="484"/>
    </location>
</feature>
<dbReference type="AlphaFoldDB" id="A0A2I2KYC4"/>
<evidence type="ECO:0000313" key="3">
    <source>
        <dbReference type="EMBL" id="SNQ50658.1"/>
    </source>
</evidence>
<evidence type="ECO:0000313" key="4">
    <source>
        <dbReference type="Proteomes" id="UP000234331"/>
    </source>
</evidence>
<feature type="transmembrane region" description="Helical" evidence="2">
    <location>
        <begin position="490"/>
        <end position="511"/>
    </location>
</feature>
<gene>
    <name evidence="3" type="ORF">FRACA_50046</name>
</gene>
<accession>A0A2I2KYC4</accession>
<reference evidence="3 4" key="1">
    <citation type="submission" date="2017-06" db="EMBL/GenBank/DDBJ databases">
        <authorList>
            <person name="Kim H.J."/>
            <person name="Triplett B.A."/>
        </authorList>
    </citation>
    <scope>NUCLEOTIDE SEQUENCE [LARGE SCALE GENOMIC DNA]</scope>
    <source>
        <strain evidence="3">FRACA_ARgP5</strain>
    </source>
</reference>
<evidence type="ECO:0000256" key="1">
    <source>
        <dbReference type="SAM" id="MobiDB-lite"/>
    </source>
</evidence>
<keyword evidence="2" id="KW-0472">Membrane</keyword>
<feature type="transmembrane region" description="Helical" evidence="2">
    <location>
        <begin position="130"/>
        <end position="146"/>
    </location>
</feature>
<keyword evidence="4" id="KW-1185">Reference proteome</keyword>
<evidence type="ECO:0000256" key="2">
    <source>
        <dbReference type="SAM" id="Phobius"/>
    </source>
</evidence>